<keyword evidence="2" id="KW-1185">Reference proteome</keyword>
<dbReference type="Proteomes" id="UP001200642">
    <property type="component" value="Unassembled WGS sequence"/>
</dbReference>
<reference evidence="1" key="1">
    <citation type="submission" date="2023-02" db="EMBL/GenBank/DDBJ databases">
        <title>Genome of Flavobacteriaceae gen. nov. sp. strain F89.</title>
        <authorList>
            <person name="Wang Y."/>
        </authorList>
    </citation>
    <scope>NUCLEOTIDE SEQUENCE</scope>
    <source>
        <strain evidence="1">F89</strain>
    </source>
</reference>
<name>A0AAE3ES88_9FLAO</name>
<dbReference type="AlphaFoldDB" id="A0AAE3ES88"/>
<evidence type="ECO:0000313" key="1">
    <source>
        <dbReference type="EMBL" id="MCG2459513.1"/>
    </source>
</evidence>
<gene>
    <name evidence="1" type="ORF">K8352_01990</name>
</gene>
<dbReference type="EMBL" id="JAIRBC010000002">
    <property type="protein sequence ID" value="MCG2459513.1"/>
    <property type="molecule type" value="Genomic_DNA"/>
</dbReference>
<protein>
    <submittedName>
        <fullName evidence="1">Uncharacterized protein</fullName>
    </submittedName>
</protein>
<evidence type="ECO:0000313" key="2">
    <source>
        <dbReference type="Proteomes" id="UP001200642"/>
    </source>
</evidence>
<comment type="caution">
    <text evidence="1">The sequence shown here is derived from an EMBL/GenBank/DDBJ whole genome shotgun (WGS) entry which is preliminary data.</text>
</comment>
<dbReference type="RefSeq" id="WP_317900658.1">
    <property type="nucleotide sequence ID" value="NZ_JAIRBC010000002.1"/>
</dbReference>
<organism evidence="1 2">
    <name type="scientific">Cerina litoralis</name>
    <dbReference type="NCBI Taxonomy" id="2874477"/>
    <lineage>
        <taxon>Bacteria</taxon>
        <taxon>Pseudomonadati</taxon>
        <taxon>Bacteroidota</taxon>
        <taxon>Flavobacteriia</taxon>
        <taxon>Flavobacteriales</taxon>
        <taxon>Flavobacteriaceae</taxon>
        <taxon>Cerina</taxon>
    </lineage>
</organism>
<sequence length="80" mass="9293">MKERKIKLIWDLRGPDASKTAEHHAIHLKEYVVSENLTEKITGYQTLSPMHSIAFLVVSEAEMISVRDILKPHRGEFYEE</sequence>
<accession>A0AAE3ES88</accession>
<proteinExistence type="predicted"/>